<feature type="compositionally biased region" description="Acidic residues" evidence="1">
    <location>
        <begin position="657"/>
        <end position="672"/>
    </location>
</feature>
<evidence type="ECO:0000313" key="3">
    <source>
        <dbReference type="Proteomes" id="UP001642464"/>
    </source>
</evidence>
<dbReference type="Proteomes" id="UP001642464">
    <property type="component" value="Unassembled WGS sequence"/>
</dbReference>
<dbReference type="EMBL" id="CAXAMM010008090">
    <property type="protein sequence ID" value="CAK9016287.1"/>
    <property type="molecule type" value="Genomic_DNA"/>
</dbReference>
<accession>A0ABP0JPB2</accession>
<dbReference type="Gene3D" id="3.40.50.10190">
    <property type="entry name" value="BRCT domain"/>
    <property type="match status" value="1"/>
</dbReference>
<dbReference type="PANTHER" id="PTHR12162">
    <property type="entry name" value="NIBRIN-RELATED"/>
    <property type="match status" value="1"/>
</dbReference>
<protein>
    <recommendedName>
        <fullName evidence="4">FHA domain-containing protein</fullName>
    </recommendedName>
</protein>
<name>A0ABP0JPB2_9DINO</name>
<comment type="caution">
    <text evidence="2">The sequence shown here is derived from an EMBL/GenBank/DDBJ whole genome shotgun (WGS) entry which is preliminary data.</text>
</comment>
<feature type="compositionally biased region" description="Basic residues" evidence="1">
    <location>
        <begin position="727"/>
        <end position="736"/>
    </location>
</feature>
<feature type="compositionally biased region" description="Low complexity" evidence="1">
    <location>
        <begin position="587"/>
        <end position="600"/>
    </location>
</feature>
<evidence type="ECO:0008006" key="4">
    <source>
        <dbReference type="Google" id="ProtNLM"/>
    </source>
</evidence>
<proteinExistence type="predicted"/>
<evidence type="ECO:0000256" key="1">
    <source>
        <dbReference type="SAM" id="MobiDB-lite"/>
    </source>
</evidence>
<reference evidence="2 3" key="1">
    <citation type="submission" date="2024-02" db="EMBL/GenBank/DDBJ databases">
        <authorList>
            <person name="Chen Y."/>
            <person name="Shah S."/>
            <person name="Dougan E. K."/>
            <person name="Thang M."/>
            <person name="Chan C."/>
        </authorList>
    </citation>
    <scope>NUCLEOTIDE SEQUENCE [LARGE SCALE GENOMIC DNA]</scope>
</reference>
<dbReference type="PANTHER" id="PTHR12162:SF0">
    <property type="entry name" value="NIBRIN"/>
    <property type="match status" value="1"/>
</dbReference>
<feature type="compositionally biased region" description="Acidic residues" evidence="1">
    <location>
        <begin position="603"/>
        <end position="618"/>
    </location>
</feature>
<feature type="compositionally biased region" description="Polar residues" evidence="1">
    <location>
        <begin position="776"/>
        <end position="792"/>
    </location>
</feature>
<feature type="region of interest" description="Disordered" evidence="1">
    <location>
        <begin position="515"/>
        <end position="793"/>
    </location>
</feature>
<gene>
    <name evidence="2" type="ORF">SCF082_LOCUS13115</name>
</gene>
<feature type="region of interest" description="Disordered" evidence="1">
    <location>
        <begin position="476"/>
        <end position="502"/>
    </location>
</feature>
<feature type="non-terminal residue" evidence="2">
    <location>
        <position position="1"/>
    </location>
</feature>
<organism evidence="2 3">
    <name type="scientific">Durusdinium trenchii</name>
    <dbReference type="NCBI Taxonomy" id="1381693"/>
    <lineage>
        <taxon>Eukaryota</taxon>
        <taxon>Sar</taxon>
        <taxon>Alveolata</taxon>
        <taxon>Dinophyceae</taxon>
        <taxon>Suessiales</taxon>
        <taxon>Symbiodiniaceae</taxon>
        <taxon>Durusdinium</taxon>
    </lineage>
</organism>
<feature type="compositionally biased region" description="Basic residues" evidence="1">
    <location>
        <begin position="764"/>
        <end position="775"/>
    </location>
</feature>
<dbReference type="SUPFAM" id="SSF52113">
    <property type="entry name" value="BRCT domain"/>
    <property type="match status" value="1"/>
</dbReference>
<sequence length="878" mass="95688">PPPVRESVGAAHTVPAALHLPYICPSPAAALPGLPRAPAWPLAVPNAGRSGQVWTDKRDEKSCPQPAARGEMWIAEYLDSAAKPGSDAPQFILLPGTTLFGRWTKDPANTRKILVGKTLKFAPVQDETMFSRKHISFQVEGNGEKLSVTKWSAFSQALRLRASGKQDKLPEKAPMDLRSGDEVMVLKYPPKDPEYADKNGSRTISFRVVRRGRFVLCSSSLMSKLPPASSRAMGTKSKGLLPEKELYSQATKKLATVVRHVQQWNDGVTHLVIPRKPSTLSAKLLQALVNGSHVVSVDWVEALLAACKACKPLPKEKDFPFHTGALRRRMASVSEDQFSSTSTQILPPGAHLTSPYMKQGDAKLDFSIQRGRTKLFEGYYVVNLDPVAHSSEDVLVKAGAHKVVCAHELAPGERRKELQALEAFEGPKLIVVDARRNMDGVDKLDASVLRMSLGYVTTHILFNAPIERDAMDIQDKPDRQSPAMTPPSRVSGSPIPKSIDIFEGADDDDEAAHDVVEGDNQQDEPEELVRQAKRTRSAEKATRGTRAQVGAQVEETPREQRSARRAAPPSKADGSRSRSLAPRSAEAKSQAATAKSPAPAAEEKDESDVDDAIADSDEEPRRTDAVQRGPRYQSTKAVSKPRVAPKGHKVSLKELMEADDDDDDDDDQYDDGFVERTPQPRRQRNATRNASAKKDSRMDEANSNMVASADESDGDFSQKDISAPNRGRNHQKRGTKRGTSSNAPPNDPFSGSVADSPLPEPKRGRLSRQSPRKQRGQSSASAGNPNITSVAQYKNAHWASAGGAGRSGRKTFKKNKVIIASKVRPSVVGWVVWRPSAGFCATSKFKQQALDDDDSNNAFASEFGGGVQKKGIKHYFVG</sequence>
<dbReference type="InterPro" id="IPR040227">
    <property type="entry name" value="Nibrin-rel"/>
</dbReference>
<evidence type="ECO:0000313" key="2">
    <source>
        <dbReference type="EMBL" id="CAK9016287.1"/>
    </source>
</evidence>
<keyword evidence="3" id="KW-1185">Reference proteome</keyword>
<dbReference type="InterPro" id="IPR036420">
    <property type="entry name" value="BRCT_dom_sf"/>
</dbReference>